<proteinExistence type="predicted"/>
<feature type="transmembrane region" description="Helical" evidence="6">
    <location>
        <begin position="86"/>
        <end position="104"/>
    </location>
</feature>
<dbReference type="PROSITE" id="PS50850">
    <property type="entry name" value="MFS"/>
    <property type="match status" value="1"/>
</dbReference>
<evidence type="ECO:0000259" key="7">
    <source>
        <dbReference type="PROSITE" id="PS50850"/>
    </source>
</evidence>
<evidence type="ECO:0000256" key="3">
    <source>
        <dbReference type="ARBA" id="ARBA00022692"/>
    </source>
</evidence>
<dbReference type="Pfam" id="PF00083">
    <property type="entry name" value="Sugar_tr"/>
    <property type="match status" value="1"/>
</dbReference>
<reference evidence="8 9" key="1">
    <citation type="submission" date="2023-03" db="EMBL/GenBank/DDBJ databases">
        <title>Bacillus Genome Sequencing.</title>
        <authorList>
            <person name="Dunlap C."/>
        </authorList>
    </citation>
    <scope>NUCLEOTIDE SEQUENCE [LARGE SCALE GENOMIC DNA]</scope>
    <source>
        <strain evidence="8 9">B-23453</strain>
    </source>
</reference>
<dbReference type="CDD" id="cd17316">
    <property type="entry name" value="MFS_SV2_like"/>
    <property type="match status" value="1"/>
</dbReference>
<dbReference type="EMBL" id="JARMAB010000024">
    <property type="protein sequence ID" value="MED1204554.1"/>
    <property type="molecule type" value="Genomic_DNA"/>
</dbReference>
<feature type="transmembrane region" description="Helical" evidence="6">
    <location>
        <begin position="400"/>
        <end position="421"/>
    </location>
</feature>
<sequence length="450" mass="49392">MAEKRMRLDDAPLNKFHLKITALTFGAHFTDAYALGIISIALVMLTPQMHLTPIWVGLIGSSALIGIFIGSLLLGWLSDRIGRQKIFIFNFLLITVATFLQFFVHNAVELFILRVLIGIGLGGDYTVGVTMLAEFAPRKYRGSLLGSLEVMWAVGYAGSTVLGYFMQQSSPDSWRWMLVSGTIPSLIVLLMRIGTPESPRWLISKGRRQEANQIITKHIGPNIEVDETEVQNQGGFSKLFNKNLRIRTAIGSLFFVCLVIPYFAIYTFLPSILTHMGFKENFLTDLVLNIFLIIGAIFGIWCTDKFSRRGFLIGSFAILTVCLFLLSVLPSGSSALLITCFIIFTIVMSAVCNLTAVYTAELFPTDVRASGIGFVTAISRVGSAAGTFFLPTAIANFGVAYSMLGLTLVLLIGMITSIAWAPETKTLTLSEASNTETDKVKSQLKDSKVL</sequence>
<comment type="caution">
    <text evidence="8">The sequence shown here is derived from an EMBL/GenBank/DDBJ whole genome shotgun (WGS) entry which is preliminary data.</text>
</comment>
<dbReference type="PANTHER" id="PTHR23511">
    <property type="entry name" value="SYNAPTIC VESICLE GLYCOPROTEIN 2"/>
    <property type="match status" value="1"/>
</dbReference>
<keyword evidence="4 6" id="KW-1133">Transmembrane helix</keyword>
<evidence type="ECO:0000313" key="9">
    <source>
        <dbReference type="Proteomes" id="UP001341444"/>
    </source>
</evidence>
<feature type="transmembrane region" description="Helical" evidence="6">
    <location>
        <begin position="335"/>
        <end position="360"/>
    </location>
</feature>
<name>A0ABU6MJR1_9BACI</name>
<feature type="transmembrane region" description="Helical" evidence="6">
    <location>
        <begin position="310"/>
        <end position="329"/>
    </location>
</feature>
<feature type="transmembrane region" description="Helical" evidence="6">
    <location>
        <begin position="173"/>
        <end position="191"/>
    </location>
</feature>
<dbReference type="Gene3D" id="1.20.1250.20">
    <property type="entry name" value="MFS general substrate transporter like domains"/>
    <property type="match status" value="1"/>
</dbReference>
<evidence type="ECO:0000256" key="1">
    <source>
        <dbReference type="ARBA" id="ARBA00004651"/>
    </source>
</evidence>
<dbReference type="InterPro" id="IPR036259">
    <property type="entry name" value="MFS_trans_sf"/>
</dbReference>
<feature type="transmembrane region" description="Helical" evidence="6">
    <location>
        <begin position="372"/>
        <end position="394"/>
    </location>
</feature>
<feature type="domain" description="Major facilitator superfamily (MFS) profile" evidence="7">
    <location>
        <begin position="20"/>
        <end position="425"/>
    </location>
</feature>
<comment type="subcellular location">
    <subcellularLocation>
        <location evidence="1">Cell membrane</location>
        <topology evidence="1">Multi-pass membrane protein</topology>
    </subcellularLocation>
</comment>
<dbReference type="RefSeq" id="WP_066265129.1">
    <property type="nucleotide sequence ID" value="NZ_JARMAB010000024.1"/>
</dbReference>
<dbReference type="PANTHER" id="PTHR23511:SF34">
    <property type="entry name" value="SYNAPTIC VESICLE GLYCOPROTEIN 2"/>
    <property type="match status" value="1"/>
</dbReference>
<feature type="transmembrane region" description="Helical" evidence="6">
    <location>
        <begin position="20"/>
        <end position="42"/>
    </location>
</feature>
<dbReference type="InterPro" id="IPR020846">
    <property type="entry name" value="MFS_dom"/>
</dbReference>
<evidence type="ECO:0000256" key="5">
    <source>
        <dbReference type="ARBA" id="ARBA00023136"/>
    </source>
</evidence>
<keyword evidence="9" id="KW-1185">Reference proteome</keyword>
<keyword evidence="3 6" id="KW-0812">Transmembrane</keyword>
<feature type="transmembrane region" description="Helical" evidence="6">
    <location>
        <begin position="110"/>
        <end position="132"/>
    </location>
</feature>
<organism evidence="8 9">
    <name type="scientific">Heyndrickxia acidicola</name>
    <dbReference type="NCBI Taxonomy" id="209389"/>
    <lineage>
        <taxon>Bacteria</taxon>
        <taxon>Bacillati</taxon>
        <taxon>Bacillota</taxon>
        <taxon>Bacilli</taxon>
        <taxon>Bacillales</taxon>
        <taxon>Bacillaceae</taxon>
        <taxon>Heyndrickxia</taxon>
    </lineage>
</organism>
<evidence type="ECO:0000256" key="4">
    <source>
        <dbReference type="ARBA" id="ARBA00022989"/>
    </source>
</evidence>
<gene>
    <name evidence="8" type="ORF">P4T90_16010</name>
</gene>
<evidence type="ECO:0000256" key="6">
    <source>
        <dbReference type="SAM" id="Phobius"/>
    </source>
</evidence>
<dbReference type="InterPro" id="IPR005828">
    <property type="entry name" value="MFS_sugar_transport-like"/>
</dbReference>
<dbReference type="Proteomes" id="UP001341444">
    <property type="component" value="Unassembled WGS sequence"/>
</dbReference>
<dbReference type="SUPFAM" id="SSF103473">
    <property type="entry name" value="MFS general substrate transporter"/>
    <property type="match status" value="1"/>
</dbReference>
<evidence type="ECO:0000256" key="2">
    <source>
        <dbReference type="ARBA" id="ARBA00022448"/>
    </source>
</evidence>
<accession>A0ABU6MJR1</accession>
<feature type="transmembrane region" description="Helical" evidence="6">
    <location>
        <begin position="54"/>
        <end position="74"/>
    </location>
</feature>
<feature type="transmembrane region" description="Helical" evidence="6">
    <location>
        <begin position="286"/>
        <end position="303"/>
    </location>
</feature>
<feature type="transmembrane region" description="Helical" evidence="6">
    <location>
        <begin position="246"/>
        <end position="266"/>
    </location>
</feature>
<feature type="transmembrane region" description="Helical" evidence="6">
    <location>
        <begin position="144"/>
        <end position="167"/>
    </location>
</feature>
<keyword evidence="5 6" id="KW-0472">Membrane</keyword>
<keyword evidence="2" id="KW-0813">Transport</keyword>
<protein>
    <submittedName>
        <fullName evidence="8">MFS transporter</fullName>
    </submittedName>
</protein>
<evidence type="ECO:0000313" key="8">
    <source>
        <dbReference type="EMBL" id="MED1204554.1"/>
    </source>
</evidence>